<feature type="non-terminal residue" evidence="3">
    <location>
        <position position="165"/>
    </location>
</feature>
<gene>
    <name evidence="3" type="ORF">METZ01_LOCUS56666</name>
</gene>
<feature type="domain" description="Aspartate/ornithine carbamoyltransferase carbamoyl-P binding" evidence="2">
    <location>
        <begin position="2"/>
        <end position="130"/>
    </location>
</feature>
<dbReference type="PRINTS" id="PR00102">
    <property type="entry name" value="OTCASE"/>
</dbReference>
<dbReference type="GO" id="GO:0004585">
    <property type="term" value="F:ornithine carbamoyltransferase activity"/>
    <property type="evidence" value="ECO:0007669"/>
    <property type="project" value="TreeGrafter"/>
</dbReference>
<dbReference type="AlphaFoldDB" id="A0A381SI93"/>
<dbReference type="PANTHER" id="PTHR45753:SF3">
    <property type="entry name" value="ORNITHINE TRANSCARBAMYLASE, MITOCHONDRIAL"/>
    <property type="match status" value="1"/>
</dbReference>
<evidence type="ECO:0000256" key="1">
    <source>
        <dbReference type="ARBA" id="ARBA00022679"/>
    </source>
</evidence>
<accession>A0A381SI93</accession>
<dbReference type="Gene3D" id="3.40.50.1370">
    <property type="entry name" value="Aspartate/ornithine carbamoyltransferase"/>
    <property type="match status" value="2"/>
</dbReference>
<proteinExistence type="predicted"/>
<dbReference type="PRINTS" id="PR00100">
    <property type="entry name" value="AOTCASE"/>
</dbReference>
<dbReference type="InterPro" id="IPR002292">
    <property type="entry name" value="Orn/put_carbamltrans"/>
</dbReference>
<protein>
    <recommendedName>
        <fullName evidence="2">Aspartate/ornithine carbamoyltransferase carbamoyl-P binding domain-containing protein</fullName>
    </recommendedName>
</protein>
<name>A0A381SI93_9ZZZZ</name>
<dbReference type="InterPro" id="IPR006130">
    <property type="entry name" value="Asp/Orn_carbamoylTrfase"/>
</dbReference>
<dbReference type="GO" id="GO:0019240">
    <property type="term" value="P:citrulline biosynthetic process"/>
    <property type="evidence" value="ECO:0007669"/>
    <property type="project" value="TreeGrafter"/>
</dbReference>
<reference evidence="3" key="1">
    <citation type="submission" date="2018-05" db="EMBL/GenBank/DDBJ databases">
        <authorList>
            <person name="Lanie J.A."/>
            <person name="Ng W.-L."/>
            <person name="Kazmierczak K.M."/>
            <person name="Andrzejewski T.M."/>
            <person name="Davidsen T.M."/>
            <person name="Wayne K.J."/>
            <person name="Tettelin H."/>
            <person name="Glass J.I."/>
            <person name="Rusch D."/>
            <person name="Podicherti R."/>
            <person name="Tsui H.-C.T."/>
            <person name="Winkler M.E."/>
        </authorList>
    </citation>
    <scope>NUCLEOTIDE SEQUENCE</scope>
</reference>
<dbReference type="GO" id="GO:0042450">
    <property type="term" value="P:L-arginine biosynthetic process via ornithine"/>
    <property type="evidence" value="ECO:0007669"/>
    <property type="project" value="TreeGrafter"/>
</dbReference>
<dbReference type="PANTHER" id="PTHR45753">
    <property type="entry name" value="ORNITHINE CARBAMOYLTRANSFERASE, MITOCHONDRIAL"/>
    <property type="match status" value="1"/>
</dbReference>
<evidence type="ECO:0000259" key="2">
    <source>
        <dbReference type="Pfam" id="PF02729"/>
    </source>
</evidence>
<organism evidence="3">
    <name type="scientific">marine metagenome</name>
    <dbReference type="NCBI Taxonomy" id="408172"/>
    <lineage>
        <taxon>unclassified sequences</taxon>
        <taxon>metagenomes</taxon>
        <taxon>ecological metagenomes</taxon>
    </lineage>
</organism>
<dbReference type="SUPFAM" id="SSF53671">
    <property type="entry name" value="Aspartate/ornithine carbamoyltransferase"/>
    <property type="match status" value="1"/>
</dbReference>
<dbReference type="GO" id="GO:0016597">
    <property type="term" value="F:amino acid binding"/>
    <property type="evidence" value="ECO:0007669"/>
    <property type="project" value="InterPro"/>
</dbReference>
<dbReference type="Pfam" id="PF02729">
    <property type="entry name" value="OTCace_N"/>
    <property type="match status" value="1"/>
</dbReference>
<dbReference type="InterPro" id="IPR006132">
    <property type="entry name" value="Asp/Orn_carbamoyltranf_P-bd"/>
</dbReference>
<dbReference type="InterPro" id="IPR036901">
    <property type="entry name" value="Asp/Orn_carbamoylTrfase_sf"/>
</dbReference>
<evidence type="ECO:0000313" key="3">
    <source>
        <dbReference type="EMBL" id="SVA03812.1"/>
    </source>
</evidence>
<dbReference type="EMBL" id="UINC01003155">
    <property type="protein sequence ID" value="SVA03812.1"/>
    <property type="molecule type" value="Genomic_DNA"/>
</dbReference>
<keyword evidence="1" id="KW-0808">Transferase</keyword>
<sequence length="165" mass="17572">MEVDDLDAAELQRILELATDNDPPAVLAGRGAALVFEKPSNRTRNSMEMAVFALGGHPVYIRAEELGFDTRESVEDATHTLAGYHACVAARVFDHTVLERMAALDLVPVVNLLSDVGHPMQALADVLTLTDEFGDLAGRTVAFVGDGNNVFRSLALAAGLLGAEL</sequence>